<dbReference type="InterPro" id="IPR006437">
    <property type="entry name" value="Phage_terminase_lsu"/>
</dbReference>
<name>A0A9D1N249_9CLOT</name>
<gene>
    <name evidence="1" type="ORF">IAD26_09030</name>
</gene>
<accession>A0A9D1N249</accession>
<sequence length="431" mass="50910">MPIDWTKSKYSKKHRLFLSKKPEDMAFFTLCDGAVRSAKTLSIIYKIPQMFDFVGNEYLKVFSGYSKNTVRNNVLVELLPYLKNYHGAQVKFNSASGELDIKLWGKLYNCLVVGGGKSDSDSNIQGATWDFWYANELPKHHYGFYNMALSRLTPENARAIADSNPESSNHWLYRERIKPFLEDDENIKSIFDYWHFTMEDNANLSKSFIQNQKKLYQGVFEARKIKGLWVVAQGLVYDTFDIKKHTCAHKEIVEKIQKNEFVEYFLGLDWGWIHPLACGLYGITKDGKYYKIDELYGSRINEDKVISWILDRQKEYGRYFRFINCDNARPEQNHKLRQALNGIIVHEKKPKVIDSIGIVRSIINYDRLIVNKDRCKNTLREFGLYRYPNEQERTDRFIDLDTPLKENDDTMDETRYALYFYETNYGYRFLR</sequence>
<evidence type="ECO:0000313" key="2">
    <source>
        <dbReference type="Proteomes" id="UP000886748"/>
    </source>
</evidence>
<protein>
    <submittedName>
        <fullName evidence="1">PBSX family phage terminase large subunit</fullName>
    </submittedName>
</protein>
<dbReference type="EMBL" id="DVOD01000064">
    <property type="protein sequence ID" value="HIU93258.1"/>
    <property type="molecule type" value="Genomic_DNA"/>
</dbReference>
<dbReference type="Proteomes" id="UP000886748">
    <property type="component" value="Unassembled WGS sequence"/>
</dbReference>
<dbReference type="AlphaFoldDB" id="A0A9D1N249"/>
<dbReference type="InterPro" id="IPR027417">
    <property type="entry name" value="P-loop_NTPase"/>
</dbReference>
<evidence type="ECO:0000313" key="1">
    <source>
        <dbReference type="EMBL" id="HIU93258.1"/>
    </source>
</evidence>
<dbReference type="Gene3D" id="3.40.50.300">
    <property type="entry name" value="P-loop containing nucleotide triphosphate hydrolases"/>
    <property type="match status" value="1"/>
</dbReference>
<dbReference type="Pfam" id="PF03237">
    <property type="entry name" value="Terminase_6N"/>
    <property type="match status" value="1"/>
</dbReference>
<dbReference type="NCBIfam" id="TIGR01547">
    <property type="entry name" value="phage_term_2"/>
    <property type="match status" value="1"/>
</dbReference>
<organism evidence="1 2">
    <name type="scientific">Candidatus Limenecus avicola</name>
    <dbReference type="NCBI Taxonomy" id="2840847"/>
    <lineage>
        <taxon>Bacteria</taxon>
        <taxon>Bacillati</taxon>
        <taxon>Bacillota</taxon>
        <taxon>Clostridia</taxon>
        <taxon>Eubacteriales</taxon>
        <taxon>Clostridiaceae</taxon>
        <taxon>Clostridiaceae incertae sedis</taxon>
        <taxon>Candidatus Limenecus</taxon>
    </lineage>
</organism>
<comment type="caution">
    <text evidence="1">The sequence shown here is derived from an EMBL/GenBank/DDBJ whole genome shotgun (WGS) entry which is preliminary data.</text>
</comment>
<reference evidence="1" key="2">
    <citation type="journal article" date="2021" name="PeerJ">
        <title>Extensive microbial diversity within the chicken gut microbiome revealed by metagenomics and culture.</title>
        <authorList>
            <person name="Gilroy R."/>
            <person name="Ravi A."/>
            <person name="Getino M."/>
            <person name="Pursley I."/>
            <person name="Horton D.L."/>
            <person name="Alikhan N.F."/>
            <person name="Baker D."/>
            <person name="Gharbi K."/>
            <person name="Hall N."/>
            <person name="Watson M."/>
            <person name="Adriaenssens E.M."/>
            <person name="Foster-Nyarko E."/>
            <person name="Jarju S."/>
            <person name="Secka A."/>
            <person name="Antonio M."/>
            <person name="Oren A."/>
            <person name="Chaudhuri R.R."/>
            <person name="La Ragione R."/>
            <person name="Hildebrand F."/>
            <person name="Pallen M.J."/>
        </authorList>
    </citation>
    <scope>NUCLEOTIDE SEQUENCE</scope>
    <source>
        <strain evidence="1">CHK154-7741</strain>
    </source>
</reference>
<reference evidence="1" key="1">
    <citation type="submission" date="2020-10" db="EMBL/GenBank/DDBJ databases">
        <authorList>
            <person name="Gilroy R."/>
        </authorList>
    </citation>
    <scope>NUCLEOTIDE SEQUENCE</scope>
    <source>
        <strain evidence="1">CHK154-7741</strain>
    </source>
</reference>
<dbReference type="Gene3D" id="3.30.420.280">
    <property type="match status" value="1"/>
</dbReference>
<proteinExistence type="predicted"/>